<dbReference type="RefSeq" id="WP_097279793.1">
    <property type="nucleotide sequence ID" value="NZ_OCNJ01000006.1"/>
</dbReference>
<proteinExistence type="predicted"/>
<gene>
    <name evidence="2" type="ORF">SAMN05421508_1066</name>
</gene>
<feature type="region of interest" description="Disordered" evidence="1">
    <location>
        <begin position="98"/>
        <end position="140"/>
    </location>
</feature>
<evidence type="ECO:0000256" key="1">
    <source>
        <dbReference type="SAM" id="MobiDB-lite"/>
    </source>
</evidence>
<feature type="compositionally biased region" description="Basic and acidic residues" evidence="1">
    <location>
        <begin position="127"/>
        <end position="140"/>
    </location>
</feature>
<protein>
    <submittedName>
        <fullName evidence="2">Uncharacterized protein</fullName>
    </submittedName>
</protein>
<dbReference type="EMBL" id="OCNJ01000006">
    <property type="protein sequence ID" value="SOD96617.1"/>
    <property type="molecule type" value="Genomic_DNA"/>
</dbReference>
<name>A0A286GM60_9PROT</name>
<keyword evidence="3" id="KW-1185">Reference proteome</keyword>
<feature type="compositionally biased region" description="Acidic residues" evidence="1">
    <location>
        <begin position="107"/>
        <end position="126"/>
    </location>
</feature>
<evidence type="ECO:0000313" key="2">
    <source>
        <dbReference type="EMBL" id="SOD96617.1"/>
    </source>
</evidence>
<dbReference type="Proteomes" id="UP000219621">
    <property type="component" value="Unassembled WGS sequence"/>
</dbReference>
<accession>A0A286GM60</accession>
<evidence type="ECO:0000313" key="3">
    <source>
        <dbReference type="Proteomes" id="UP000219621"/>
    </source>
</evidence>
<dbReference type="AlphaFoldDB" id="A0A286GM60"/>
<organism evidence="2 3">
    <name type="scientific">Caenispirillum bisanense</name>
    <dbReference type="NCBI Taxonomy" id="414052"/>
    <lineage>
        <taxon>Bacteria</taxon>
        <taxon>Pseudomonadati</taxon>
        <taxon>Pseudomonadota</taxon>
        <taxon>Alphaproteobacteria</taxon>
        <taxon>Rhodospirillales</taxon>
        <taxon>Novispirillaceae</taxon>
        <taxon>Caenispirillum</taxon>
    </lineage>
</organism>
<reference evidence="2 3" key="1">
    <citation type="submission" date="2017-09" db="EMBL/GenBank/DDBJ databases">
        <authorList>
            <person name="Ehlers B."/>
            <person name="Leendertz F.H."/>
        </authorList>
    </citation>
    <scope>NUCLEOTIDE SEQUENCE [LARGE SCALE GENOMIC DNA]</scope>
    <source>
        <strain evidence="2 3">USBA 140</strain>
    </source>
</reference>
<sequence>MQNPILRLAMLVCSAEQHMKRQLHLIHYAHLVSRHTTDLSDEQIHRLADAMEIMHWSGQLYSCLDAIGEVAWMSEAEREGRDCLEELLQHSRPKASIHDHPYLALESNDDDGAEVEEDDGPDGEVMDENHPDWDFYKPDA</sequence>